<evidence type="ECO:0000313" key="6">
    <source>
        <dbReference type="EMBL" id="SMF08751.1"/>
    </source>
</evidence>
<gene>
    <name evidence="6" type="ORF">SAMN06295933_1646</name>
</gene>
<dbReference type="InterPro" id="IPR035965">
    <property type="entry name" value="PAS-like_dom_sf"/>
</dbReference>
<dbReference type="Gene3D" id="3.30.70.270">
    <property type="match status" value="1"/>
</dbReference>
<dbReference type="InterPro" id="IPR050469">
    <property type="entry name" value="Diguanylate_Cyclase"/>
</dbReference>
<evidence type="ECO:0000256" key="1">
    <source>
        <dbReference type="ARBA" id="ARBA00012528"/>
    </source>
</evidence>
<dbReference type="CDD" id="cd01949">
    <property type="entry name" value="GGDEF"/>
    <property type="match status" value="1"/>
</dbReference>
<dbReference type="PANTHER" id="PTHR45138:SF9">
    <property type="entry name" value="DIGUANYLATE CYCLASE DGCM-RELATED"/>
    <property type="match status" value="1"/>
</dbReference>
<protein>
    <recommendedName>
        <fullName evidence="1">diguanylate cyclase</fullName>
        <ecNumber evidence="1">2.7.7.65</ecNumber>
    </recommendedName>
</protein>
<dbReference type="NCBIfam" id="TIGR00254">
    <property type="entry name" value="GGDEF"/>
    <property type="match status" value="1"/>
</dbReference>
<dbReference type="SUPFAM" id="SSF55073">
    <property type="entry name" value="Nucleotide cyclase"/>
    <property type="match status" value="1"/>
</dbReference>
<reference evidence="7" key="1">
    <citation type="submission" date="2017-04" db="EMBL/GenBank/DDBJ databases">
        <authorList>
            <person name="Varghese N."/>
            <person name="Submissions S."/>
        </authorList>
    </citation>
    <scope>NUCLEOTIDE SEQUENCE [LARGE SCALE GENOMIC DNA]</scope>
    <source>
        <strain evidence="7">K3S</strain>
    </source>
</reference>
<proteinExistence type="predicted"/>
<dbReference type="Proteomes" id="UP000192906">
    <property type="component" value="Unassembled WGS sequence"/>
</dbReference>
<dbReference type="OrthoDB" id="9812260at2"/>
<keyword evidence="7" id="KW-1185">Reference proteome</keyword>
<feature type="domain" description="PAS" evidence="4">
    <location>
        <begin position="36"/>
        <end position="79"/>
    </location>
</feature>
<dbReference type="RefSeq" id="WP_085100979.1">
    <property type="nucleotide sequence ID" value="NZ_FWZU01000002.1"/>
</dbReference>
<sequence length="378" mass="43413">MNKELDTSADSADIKSLRQKYEALEHKIAIKCPECGQVQFRKIFAHAQSAIVVLNNNGDIVFANNAFNSITGFSQKEILHQPIHQILLSADTYTAGRIKTCLSNSDNNTTLIFQMVNKNHEKIWVDMSIKNIKNNNLCENSICIFNDITVEKENELRKEELIDELMEVKELQEDNSAQLSILLQELDDKNLKLEKEISERKKAEEKLRESEERFKSLSITDQLTGLYNRRHLQEVACVELDKSNNKNTPLCTLLMDVDNFKNFNDTYGHCAGDVVLKSVGRIIKKSLREHDSGFRYGGEEFVIFLPETESKEAALIAEQIRETLAKEEFHPQDDEPVQKTISIGIAQYQPEETLDDMLKRADENMYRAKIKGKNRVHF</sequence>
<evidence type="ECO:0000256" key="3">
    <source>
        <dbReference type="SAM" id="Coils"/>
    </source>
</evidence>
<dbReference type="AlphaFoldDB" id="A0A1X7D4E4"/>
<dbReference type="CDD" id="cd00130">
    <property type="entry name" value="PAS"/>
    <property type="match status" value="1"/>
</dbReference>
<evidence type="ECO:0000259" key="4">
    <source>
        <dbReference type="PROSITE" id="PS50112"/>
    </source>
</evidence>
<dbReference type="Pfam" id="PF00990">
    <property type="entry name" value="GGDEF"/>
    <property type="match status" value="1"/>
</dbReference>
<dbReference type="SUPFAM" id="SSF55785">
    <property type="entry name" value="PYP-like sensor domain (PAS domain)"/>
    <property type="match status" value="1"/>
</dbReference>
<dbReference type="InterPro" id="IPR000160">
    <property type="entry name" value="GGDEF_dom"/>
</dbReference>
<evidence type="ECO:0000259" key="5">
    <source>
        <dbReference type="PROSITE" id="PS50887"/>
    </source>
</evidence>
<dbReference type="InterPro" id="IPR000014">
    <property type="entry name" value="PAS"/>
</dbReference>
<dbReference type="PROSITE" id="PS50887">
    <property type="entry name" value="GGDEF"/>
    <property type="match status" value="1"/>
</dbReference>
<keyword evidence="3" id="KW-0175">Coiled coil</keyword>
<name>A0A1X7D4E4_9BACT</name>
<accession>A0A1X7D4E4</accession>
<dbReference type="EMBL" id="FWZU01000002">
    <property type="protein sequence ID" value="SMF08751.1"/>
    <property type="molecule type" value="Genomic_DNA"/>
</dbReference>
<dbReference type="Gene3D" id="3.30.450.20">
    <property type="entry name" value="PAS domain"/>
    <property type="match status" value="1"/>
</dbReference>
<dbReference type="PANTHER" id="PTHR45138">
    <property type="entry name" value="REGULATORY COMPONENTS OF SENSORY TRANSDUCTION SYSTEM"/>
    <property type="match status" value="1"/>
</dbReference>
<dbReference type="SMART" id="SM00267">
    <property type="entry name" value="GGDEF"/>
    <property type="match status" value="1"/>
</dbReference>
<dbReference type="NCBIfam" id="TIGR00229">
    <property type="entry name" value="sensory_box"/>
    <property type="match status" value="1"/>
</dbReference>
<dbReference type="GO" id="GO:0052621">
    <property type="term" value="F:diguanylate cyclase activity"/>
    <property type="evidence" value="ECO:0007669"/>
    <property type="project" value="UniProtKB-EC"/>
</dbReference>
<dbReference type="SMART" id="SM00091">
    <property type="entry name" value="PAS"/>
    <property type="match status" value="1"/>
</dbReference>
<dbReference type="EC" id="2.7.7.65" evidence="1"/>
<dbReference type="STRING" id="1519643.SAMN06295933_1646"/>
<dbReference type="InterPro" id="IPR043128">
    <property type="entry name" value="Rev_trsase/Diguanyl_cyclase"/>
</dbReference>
<dbReference type="FunFam" id="3.30.70.270:FF:000001">
    <property type="entry name" value="Diguanylate cyclase domain protein"/>
    <property type="match status" value="1"/>
</dbReference>
<dbReference type="PROSITE" id="PS50112">
    <property type="entry name" value="PAS"/>
    <property type="match status" value="1"/>
</dbReference>
<dbReference type="InterPro" id="IPR029787">
    <property type="entry name" value="Nucleotide_cyclase"/>
</dbReference>
<organism evidence="6 7">
    <name type="scientific">Desulfovibrio gilichinskyi</name>
    <dbReference type="NCBI Taxonomy" id="1519643"/>
    <lineage>
        <taxon>Bacteria</taxon>
        <taxon>Pseudomonadati</taxon>
        <taxon>Thermodesulfobacteriota</taxon>
        <taxon>Desulfovibrionia</taxon>
        <taxon>Desulfovibrionales</taxon>
        <taxon>Desulfovibrionaceae</taxon>
        <taxon>Desulfovibrio</taxon>
    </lineage>
</organism>
<feature type="domain" description="GGDEF" evidence="5">
    <location>
        <begin position="248"/>
        <end position="378"/>
    </location>
</feature>
<evidence type="ECO:0000313" key="7">
    <source>
        <dbReference type="Proteomes" id="UP000192906"/>
    </source>
</evidence>
<evidence type="ECO:0000256" key="2">
    <source>
        <dbReference type="ARBA" id="ARBA00034247"/>
    </source>
</evidence>
<comment type="catalytic activity">
    <reaction evidence="2">
        <text>2 GTP = 3',3'-c-di-GMP + 2 diphosphate</text>
        <dbReference type="Rhea" id="RHEA:24898"/>
        <dbReference type="ChEBI" id="CHEBI:33019"/>
        <dbReference type="ChEBI" id="CHEBI:37565"/>
        <dbReference type="ChEBI" id="CHEBI:58805"/>
        <dbReference type="EC" id="2.7.7.65"/>
    </reaction>
</comment>
<dbReference type="Pfam" id="PF13426">
    <property type="entry name" value="PAS_9"/>
    <property type="match status" value="1"/>
</dbReference>
<feature type="coiled-coil region" evidence="3">
    <location>
        <begin position="151"/>
        <end position="220"/>
    </location>
</feature>